<feature type="domain" description="Glycosyltransferase RgtA/B/C/D-like" evidence="10">
    <location>
        <begin position="67"/>
        <end position="231"/>
    </location>
</feature>
<keyword evidence="2" id="KW-1003">Cell membrane</keyword>
<dbReference type="Pfam" id="PF13231">
    <property type="entry name" value="PMT_2"/>
    <property type="match status" value="1"/>
</dbReference>
<dbReference type="InterPro" id="IPR038731">
    <property type="entry name" value="RgtA/B/C-like"/>
</dbReference>
<feature type="compositionally biased region" description="Basic and acidic residues" evidence="8">
    <location>
        <begin position="536"/>
        <end position="546"/>
    </location>
</feature>
<dbReference type="Proteomes" id="UP000316096">
    <property type="component" value="Unassembled WGS sequence"/>
</dbReference>
<sequence length="950" mass="96158">MSLLSRLPSRSFALLGLLAATGLLYAWGLGASDWANSFYSAAVQAGSHSWKALFFGSSDAANFITVDKTPLSLWPMDLAARVFGVNAWSILVPQALMGVATVGVLYATVRRSLVAFGPRTATGGALLAGACLATTPVAALMFRFNNPDAMLVLLLTLGAYALVRAQERASTRWLMLAAAFVGLGFLAKMLQAFLVVPAFALVYLVMAPTALRRHLWQLALAAVTLVLSAGWWVAIVAAVPASSRPYIGGSQHNSVLELALGYNGFGRLSGDETGGLGNTNQDAGWTRMFGAELGGQIAWLLPAALVLLVAGVWATYARHRADVAPWSEPPPAPGPDVSQPSSALRGEGASSIVPGSAAVASSVALGSTAAASSTAAGRTTTASAAGPGTATTASSTDPGPTTTASPTDLDPATATSPTDPGPTTATPPTSPGPTHRAGPTAEPDVVARATYSGPSLRTDPGLAGLALWGGWLLVTDAVFSLMQGIFHGYYTVALAPAVAALVGMGAAALWAHAAGGRRTGAGRVDAGQVDAGQVGELDRADRRVHDGGGQSPVGTPGSRPRAASAGRRDGTAAAIVLAVVVVLTAWWSYRLLGRTSSFEPWLRVPILAAGLVAACALLTGRWLTSQDATDRDPAVQRPTRQEPTDRWPADHEPTDQDHPADRDPADHEPTDQDPADQEPTGQEHAGRTPTGPDLTGQDLRGQGTVDGRPSRRRLTGRVLAVGAGLAVAASLAGPAAYAIDTAATPHRGAIPSAGPSAGFGGMRGPGGLPGGMRGGFGGPPGGGARQGGMPQPPNGRFGPPGQNPGTGGAAPGAGGMRGGGVGGGAMGGPGALLDASTPSAELTTLLKQNAGAYTWAAATVGSNTAAGYQLATGKPVMAIGGFNGTDPAPSLARFQQYVHAGRIHYFLAGSMARGRGGDSGGSDDAQQITAWIAQTFPARTIGATTVYDLG</sequence>
<feature type="compositionally biased region" description="Gly residues" evidence="8">
    <location>
        <begin position="804"/>
        <end position="822"/>
    </location>
</feature>
<feature type="transmembrane region" description="Helical" evidence="9">
    <location>
        <begin position="297"/>
        <end position="316"/>
    </location>
</feature>
<comment type="subcellular location">
    <subcellularLocation>
        <location evidence="1">Cell membrane</location>
        <topology evidence="1">Multi-pass membrane protein</topology>
    </subcellularLocation>
</comment>
<feature type="domain" description="Putative mannosyltransferase YkcA/B-like C-terminal" evidence="11">
    <location>
        <begin position="842"/>
        <end position="934"/>
    </location>
</feature>
<evidence type="ECO:0000256" key="9">
    <source>
        <dbReference type="SAM" id="Phobius"/>
    </source>
</evidence>
<dbReference type="RefSeq" id="WP_221640174.1">
    <property type="nucleotide sequence ID" value="NZ_VFOZ01000001.1"/>
</dbReference>
<feature type="compositionally biased region" description="Basic and acidic residues" evidence="8">
    <location>
        <begin position="628"/>
        <end position="670"/>
    </location>
</feature>
<dbReference type="PANTHER" id="PTHR33908">
    <property type="entry name" value="MANNOSYLTRANSFERASE YKCB-RELATED"/>
    <property type="match status" value="1"/>
</dbReference>
<dbReference type="GO" id="GO:0010041">
    <property type="term" value="P:response to iron(III) ion"/>
    <property type="evidence" value="ECO:0007669"/>
    <property type="project" value="TreeGrafter"/>
</dbReference>
<feature type="transmembrane region" description="Helical" evidence="9">
    <location>
        <begin position="570"/>
        <end position="589"/>
    </location>
</feature>
<dbReference type="InterPro" id="IPR050297">
    <property type="entry name" value="LipidA_mod_glycosyltrf_83"/>
</dbReference>
<evidence type="ECO:0000256" key="2">
    <source>
        <dbReference type="ARBA" id="ARBA00022475"/>
    </source>
</evidence>
<dbReference type="AlphaFoldDB" id="A0A543CQJ1"/>
<dbReference type="GO" id="GO:0009103">
    <property type="term" value="P:lipopolysaccharide biosynthetic process"/>
    <property type="evidence" value="ECO:0007669"/>
    <property type="project" value="UniProtKB-ARBA"/>
</dbReference>
<keyword evidence="5 9" id="KW-0812">Transmembrane</keyword>
<keyword evidence="3 12" id="KW-0328">Glycosyltransferase</keyword>
<feature type="transmembrane region" description="Helical" evidence="9">
    <location>
        <begin position="601"/>
        <end position="623"/>
    </location>
</feature>
<evidence type="ECO:0000256" key="4">
    <source>
        <dbReference type="ARBA" id="ARBA00022679"/>
    </source>
</evidence>
<feature type="region of interest" description="Disordered" evidence="8">
    <location>
        <begin position="326"/>
        <end position="349"/>
    </location>
</feature>
<dbReference type="GO" id="GO:0016763">
    <property type="term" value="F:pentosyltransferase activity"/>
    <property type="evidence" value="ECO:0007669"/>
    <property type="project" value="TreeGrafter"/>
</dbReference>
<feature type="compositionally biased region" description="Gly residues" evidence="8">
    <location>
        <begin position="757"/>
        <end position="786"/>
    </location>
</feature>
<dbReference type="GO" id="GO:0005886">
    <property type="term" value="C:plasma membrane"/>
    <property type="evidence" value="ECO:0007669"/>
    <property type="project" value="UniProtKB-SubCell"/>
</dbReference>
<evidence type="ECO:0000256" key="3">
    <source>
        <dbReference type="ARBA" id="ARBA00022676"/>
    </source>
</evidence>
<feature type="transmembrane region" description="Helical" evidence="9">
    <location>
        <begin position="488"/>
        <end position="511"/>
    </location>
</feature>
<evidence type="ECO:0000256" key="1">
    <source>
        <dbReference type="ARBA" id="ARBA00004651"/>
    </source>
</evidence>
<feature type="region of interest" description="Disordered" evidence="8">
    <location>
        <begin position="535"/>
        <end position="566"/>
    </location>
</feature>
<feature type="region of interest" description="Disordered" evidence="8">
    <location>
        <begin position="372"/>
        <end position="443"/>
    </location>
</feature>
<feature type="transmembrane region" description="Helical" evidence="9">
    <location>
        <begin position="218"/>
        <end position="239"/>
    </location>
</feature>
<protein>
    <submittedName>
        <fullName evidence="12">Dolichyl-phosphate-mannose-protein mannosyltransferase</fullName>
    </submittedName>
</protein>
<evidence type="ECO:0000256" key="7">
    <source>
        <dbReference type="ARBA" id="ARBA00023136"/>
    </source>
</evidence>
<keyword evidence="4 12" id="KW-0808">Transferase</keyword>
<feature type="transmembrane region" description="Helical" evidence="9">
    <location>
        <begin position="462"/>
        <end position="482"/>
    </location>
</feature>
<feature type="transmembrane region" description="Helical" evidence="9">
    <location>
        <begin position="193"/>
        <end position="211"/>
    </location>
</feature>
<keyword evidence="6 9" id="KW-1133">Transmembrane helix</keyword>
<feature type="transmembrane region" description="Helical" evidence="9">
    <location>
        <begin position="718"/>
        <end position="739"/>
    </location>
</feature>
<evidence type="ECO:0000256" key="5">
    <source>
        <dbReference type="ARBA" id="ARBA00022692"/>
    </source>
</evidence>
<feature type="region of interest" description="Disordered" evidence="8">
    <location>
        <begin position="627"/>
        <end position="711"/>
    </location>
</feature>
<evidence type="ECO:0000259" key="10">
    <source>
        <dbReference type="Pfam" id="PF13231"/>
    </source>
</evidence>
<dbReference type="PANTHER" id="PTHR33908:SF3">
    <property type="entry name" value="UNDECAPRENYL PHOSPHATE-ALPHA-4-AMINO-4-DEOXY-L-ARABINOSE ARABINOSYL TRANSFERASE"/>
    <property type="match status" value="1"/>
</dbReference>
<proteinExistence type="predicted"/>
<keyword evidence="13" id="KW-1185">Reference proteome</keyword>
<dbReference type="EMBL" id="VFOZ01000001">
    <property type="protein sequence ID" value="TQL99373.1"/>
    <property type="molecule type" value="Genomic_DNA"/>
</dbReference>
<feature type="compositionally biased region" description="Low complexity" evidence="8">
    <location>
        <begin position="372"/>
        <end position="427"/>
    </location>
</feature>
<evidence type="ECO:0000313" key="12">
    <source>
        <dbReference type="EMBL" id="TQL99373.1"/>
    </source>
</evidence>
<evidence type="ECO:0000259" key="11">
    <source>
        <dbReference type="Pfam" id="PF24878"/>
    </source>
</evidence>
<organism evidence="12 13">
    <name type="scientific">Actinoallomurus bryophytorum</name>
    <dbReference type="NCBI Taxonomy" id="1490222"/>
    <lineage>
        <taxon>Bacteria</taxon>
        <taxon>Bacillati</taxon>
        <taxon>Actinomycetota</taxon>
        <taxon>Actinomycetes</taxon>
        <taxon>Streptosporangiales</taxon>
        <taxon>Thermomonosporaceae</taxon>
        <taxon>Actinoallomurus</taxon>
    </lineage>
</organism>
<evidence type="ECO:0000256" key="8">
    <source>
        <dbReference type="SAM" id="MobiDB-lite"/>
    </source>
</evidence>
<reference evidence="12 13" key="1">
    <citation type="submission" date="2019-06" db="EMBL/GenBank/DDBJ databases">
        <title>Sequencing the genomes of 1000 actinobacteria strains.</title>
        <authorList>
            <person name="Klenk H.-P."/>
        </authorList>
    </citation>
    <scope>NUCLEOTIDE SEQUENCE [LARGE SCALE GENOMIC DNA]</scope>
    <source>
        <strain evidence="12 13">DSM 102200</strain>
    </source>
</reference>
<feature type="region of interest" description="Disordered" evidence="8">
    <location>
        <begin position="749"/>
        <end position="822"/>
    </location>
</feature>
<dbReference type="Pfam" id="PF24878">
    <property type="entry name" value="YkcB_C"/>
    <property type="match status" value="1"/>
</dbReference>
<keyword evidence="7 9" id="KW-0472">Membrane</keyword>
<feature type="transmembrane region" description="Helical" evidence="9">
    <location>
        <begin position="87"/>
        <end position="109"/>
    </location>
</feature>
<gene>
    <name evidence="12" type="ORF">FB559_5054</name>
</gene>
<evidence type="ECO:0000313" key="13">
    <source>
        <dbReference type="Proteomes" id="UP000316096"/>
    </source>
</evidence>
<accession>A0A543CQJ1</accession>
<comment type="caution">
    <text evidence="12">The sequence shown here is derived from an EMBL/GenBank/DDBJ whole genome shotgun (WGS) entry which is preliminary data.</text>
</comment>
<name>A0A543CQJ1_9ACTN</name>
<feature type="transmembrane region" description="Helical" evidence="9">
    <location>
        <begin position="121"/>
        <end position="142"/>
    </location>
</feature>
<evidence type="ECO:0000256" key="6">
    <source>
        <dbReference type="ARBA" id="ARBA00022989"/>
    </source>
</evidence>
<feature type="compositionally biased region" description="Low complexity" evidence="8">
    <location>
        <begin position="556"/>
        <end position="566"/>
    </location>
</feature>
<dbReference type="InterPro" id="IPR056785">
    <property type="entry name" value="YkcA/B-like_C"/>
</dbReference>